<dbReference type="OrthoDB" id="430364at2759"/>
<dbReference type="AlphaFoldDB" id="A0A9W9ZE72"/>
<dbReference type="Gene3D" id="2.30.29.30">
    <property type="entry name" value="Pleckstrin-homology domain (PH domain)/Phosphotyrosine-binding domain (PTB)"/>
    <property type="match status" value="1"/>
</dbReference>
<dbReference type="InterPro" id="IPR011993">
    <property type="entry name" value="PH-like_dom_sf"/>
</dbReference>
<dbReference type="Pfam" id="PF16453">
    <property type="entry name" value="IQ_SEC7_PH"/>
    <property type="match status" value="1"/>
</dbReference>
<protein>
    <submittedName>
        <fullName evidence="2">IQ motif and S7 domain-containing protein 1</fullName>
    </submittedName>
</protein>
<sequence>MSVRNLQQNKKEGIHSGKDHVNVVEKLSKKIVGTKSPWTTLAALHRQLRMLTPLYNVRDPSKKEKAHPRTVFLFNDMLISAKERGRAGRGEGIHYYSYKLSFSLCGLKVTTFSNDYYQHGIQIYSKLDSRVLVFFNAKDEQTKKVFFDELLDCIEETYEMESDRITREKQKHLGTRFNRSGMDMSRASLTLPKKMKKPSPDTISLIDSASSMESLSTAGLLGSKQLSSSLLNINEGGGARVVTVPRTRTGLLQRTVSDLQLQTNFVESKDHVYDDLKFSVLPEEVKSNPSCMARRKSDLSIPPFSAGLRTIHDRVLSVCKGEVY</sequence>
<reference evidence="2" key="1">
    <citation type="submission" date="2023-01" db="EMBL/GenBank/DDBJ databases">
        <title>Genome assembly of the deep-sea coral Lophelia pertusa.</title>
        <authorList>
            <person name="Herrera S."/>
            <person name="Cordes E."/>
        </authorList>
    </citation>
    <scope>NUCLEOTIDE SEQUENCE</scope>
    <source>
        <strain evidence="2">USNM1676648</strain>
        <tissue evidence="2">Polyp</tissue>
    </source>
</reference>
<feature type="domain" description="IQ motif and SEC7" evidence="1">
    <location>
        <begin position="38"/>
        <end position="172"/>
    </location>
</feature>
<evidence type="ECO:0000313" key="2">
    <source>
        <dbReference type="EMBL" id="KAJ7379339.1"/>
    </source>
</evidence>
<comment type="caution">
    <text evidence="2">The sequence shown here is derived from an EMBL/GenBank/DDBJ whole genome shotgun (WGS) entry which is preliminary data.</text>
</comment>
<proteinExistence type="predicted"/>
<dbReference type="Proteomes" id="UP001163046">
    <property type="component" value="Unassembled WGS sequence"/>
</dbReference>
<dbReference type="EMBL" id="MU826358">
    <property type="protein sequence ID" value="KAJ7379339.1"/>
    <property type="molecule type" value="Genomic_DNA"/>
</dbReference>
<dbReference type="SUPFAM" id="SSF50729">
    <property type="entry name" value="PH domain-like"/>
    <property type="match status" value="1"/>
</dbReference>
<evidence type="ECO:0000313" key="3">
    <source>
        <dbReference type="Proteomes" id="UP001163046"/>
    </source>
</evidence>
<dbReference type="InterPro" id="IPR033742">
    <property type="entry name" value="IQSEC_PH"/>
</dbReference>
<evidence type="ECO:0000259" key="1">
    <source>
        <dbReference type="Pfam" id="PF16453"/>
    </source>
</evidence>
<gene>
    <name evidence="2" type="primary">IQSEC1_1</name>
    <name evidence="2" type="ORF">OS493_016573</name>
</gene>
<keyword evidence="3" id="KW-1185">Reference proteome</keyword>
<accession>A0A9W9ZE72</accession>
<name>A0A9W9ZE72_9CNID</name>
<organism evidence="2 3">
    <name type="scientific">Desmophyllum pertusum</name>
    <dbReference type="NCBI Taxonomy" id="174260"/>
    <lineage>
        <taxon>Eukaryota</taxon>
        <taxon>Metazoa</taxon>
        <taxon>Cnidaria</taxon>
        <taxon>Anthozoa</taxon>
        <taxon>Hexacorallia</taxon>
        <taxon>Scleractinia</taxon>
        <taxon>Caryophylliina</taxon>
        <taxon>Caryophylliidae</taxon>
        <taxon>Desmophyllum</taxon>
    </lineage>
</organism>